<dbReference type="Proteomes" id="UP000437748">
    <property type="component" value="Unassembled WGS sequence"/>
</dbReference>
<keyword evidence="7 11" id="KW-0012">Acyltransferase</keyword>
<comment type="similarity">
    <text evidence="3 11">Belongs to the gamma-glutamyltransferase family.</text>
</comment>
<keyword evidence="13" id="KW-1185">Reference proteome</keyword>
<dbReference type="InterPro" id="IPR043137">
    <property type="entry name" value="GGT_ssub_C"/>
</dbReference>
<keyword evidence="11" id="KW-0317">Glutathione biosynthesis</keyword>
<keyword evidence="5 11" id="KW-0378">Hydrolase</keyword>
<comment type="catalytic activity">
    <reaction evidence="2 11">
        <text>glutathione + H2O = L-cysteinylglycine + L-glutamate</text>
        <dbReference type="Rhea" id="RHEA:28807"/>
        <dbReference type="ChEBI" id="CHEBI:15377"/>
        <dbReference type="ChEBI" id="CHEBI:29985"/>
        <dbReference type="ChEBI" id="CHEBI:57925"/>
        <dbReference type="ChEBI" id="CHEBI:61694"/>
        <dbReference type="EC" id="3.4.19.13"/>
    </reaction>
</comment>
<dbReference type="GO" id="GO:0103068">
    <property type="term" value="F:leukotriene C4 gamma-glutamyl transferase activity"/>
    <property type="evidence" value="ECO:0007669"/>
    <property type="project" value="UniProtKB-EC"/>
</dbReference>
<dbReference type="InterPro" id="IPR051792">
    <property type="entry name" value="GGT_bact"/>
</dbReference>
<feature type="binding site" evidence="10">
    <location>
        <begin position="413"/>
        <end position="415"/>
    </location>
    <ligand>
        <name>L-glutamate</name>
        <dbReference type="ChEBI" id="CHEBI:29985"/>
    </ligand>
</feature>
<dbReference type="Pfam" id="PF01019">
    <property type="entry name" value="G_glu_transpept"/>
    <property type="match status" value="1"/>
</dbReference>
<evidence type="ECO:0000256" key="7">
    <source>
        <dbReference type="ARBA" id="ARBA00023315"/>
    </source>
</evidence>
<feature type="active site" description="Nucleophile" evidence="9">
    <location>
        <position position="395"/>
    </location>
</feature>
<dbReference type="EC" id="3.4.19.13" evidence="11"/>
<comment type="catalytic activity">
    <reaction evidence="1 11">
        <text>an S-substituted glutathione + H2O = an S-substituted L-cysteinylglycine + L-glutamate</text>
        <dbReference type="Rhea" id="RHEA:59468"/>
        <dbReference type="ChEBI" id="CHEBI:15377"/>
        <dbReference type="ChEBI" id="CHEBI:29985"/>
        <dbReference type="ChEBI" id="CHEBI:90779"/>
        <dbReference type="ChEBI" id="CHEBI:143103"/>
        <dbReference type="EC" id="3.4.19.13"/>
    </reaction>
</comment>
<dbReference type="InterPro" id="IPR000101">
    <property type="entry name" value="GGT_peptidase"/>
</dbReference>
<feature type="binding site" evidence="10">
    <location>
        <begin position="466"/>
        <end position="467"/>
    </location>
    <ligand>
        <name>L-glutamate</name>
        <dbReference type="ChEBI" id="CHEBI:29985"/>
    </ligand>
</feature>
<accession>A0A6N6VUW5</accession>
<evidence type="ECO:0000256" key="2">
    <source>
        <dbReference type="ARBA" id="ARBA00001089"/>
    </source>
</evidence>
<dbReference type="GO" id="GO:0006750">
    <property type="term" value="P:glutathione biosynthetic process"/>
    <property type="evidence" value="ECO:0007669"/>
    <property type="project" value="UniProtKB-KW"/>
</dbReference>
<sequence length="589" mass="65222">MRANKICLLIFVNLLFLTSFNSYSKEIKNKQDFPITETTQIFNPVFGKKGIVVTQEEIASRVGAQILSQGGNAVDAAVAVGYALAVTLPKAGNIGGGGFMLIWLNKQKKSIVINYRETAPKKAYKDMFLNKDLSVNGDIVDKSYKSVGVPGTVYGLNMALKKYGTMSLSKVMQPSIDLAKKGFKISHPLYKSLVKDKDLLLTSDESVKIFFDENKKPKFIGNLLVQSDLAKTLELISKQGTKAFYEGAIADKIVKDMEVNGGLITKEDLKNYKAEEMEPIIGTYRGYQILSVPPPSSGGVTLIEMLNILENFNMKEISLNSAKYYHIVTEIMNYAYYDRNTQLGDPNFVKNPIEQLISKSYARKIFEKMNKDYHTPSNEIQTNGLKIEANQNGNTTHFSVIDKDGNMVSNTYTLNFLFGNGKVVKGTGILLNNEMGDFTIKVGAANSFGLIQGEANSIEPSKRPLSSMTPTLVLNEKNEPLLATGAPGGSRIITQIFNFLVGYIDYNLNIATSLSRSRTHSQLWPDEIYYEEGLSEDTIEKLKSMGHKLNQSRPFGSIQAAEQKIQNEIYFGASDPRSEGDAAIGVFEK</sequence>
<comment type="pathway">
    <text evidence="11">Sulfur metabolism; glutathione metabolism.</text>
</comment>
<dbReference type="EMBL" id="WFLM01000002">
    <property type="protein sequence ID" value="KAB8039549.1"/>
    <property type="molecule type" value="Genomic_DNA"/>
</dbReference>
<dbReference type="InterPro" id="IPR055262">
    <property type="entry name" value="GGT_CS"/>
</dbReference>
<evidence type="ECO:0000313" key="13">
    <source>
        <dbReference type="Proteomes" id="UP000437748"/>
    </source>
</evidence>
<dbReference type="PROSITE" id="PS00462">
    <property type="entry name" value="G_GLU_TRANSPEPTIDASE"/>
    <property type="match status" value="1"/>
</dbReference>
<evidence type="ECO:0000256" key="3">
    <source>
        <dbReference type="ARBA" id="ARBA00009381"/>
    </source>
</evidence>
<evidence type="ECO:0000313" key="12">
    <source>
        <dbReference type="EMBL" id="KAB8039549.1"/>
    </source>
</evidence>
<comment type="caution">
    <text evidence="12">The sequence shown here is derived from an EMBL/GenBank/DDBJ whole genome shotgun (WGS) entry which is preliminary data.</text>
</comment>
<dbReference type="SUPFAM" id="SSF56235">
    <property type="entry name" value="N-terminal nucleophile aminohydrolases (Ntn hydrolases)"/>
    <property type="match status" value="1"/>
</dbReference>
<dbReference type="PANTHER" id="PTHR43199">
    <property type="entry name" value="GLUTATHIONE HYDROLASE"/>
    <property type="match status" value="1"/>
</dbReference>
<proteinExistence type="inferred from homology"/>
<dbReference type="InterPro" id="IPR029055">
    <property type="entry name" value="Ntn_hydrolases_N"/>
</dbReference>
<evidence type="ECO:0000256" key="9">
    <source>
        <dbReference type="PIRSR" id="PIRSR600101-1"/>
    </source>
</evidence>
<dbReference type="Gene3D" id="3.60.20.40">
    <property type="match status" value="1"/>
</dbReference>
<comment type="PTM">
    <text evidence="11">Cleaved by autocatalysis into a large and a small subunit.</text>
</comment>
<dbReference type="PANTHER" id="PTHR43199:SF1">
    <property type="entry name" value="GLUTATHIONE HYDROLASE PROENZYME"/>
    <property type="match status" value="1"/>
</dbReference>
<dbReference type="EC" id="2.3.2.2" evidence="11"/>
<reference evidence="12 13" key="1">
    <citation type="submission" date="2019-10" db="EMBL/GenBank/DDBJ databases">
        <title>New species of Slilvanegrellaceae.</title>
        <authorList>
            <person name="Pitt A."/>
            <person name="Hahn M.W."/>
        </authorList>
    </citation>
    <scope>NUCLEOTIDE SEQUENCE [LARGE SCALE GENOMIC DNA]</scope>
    <source>
        <strain evidence="12 13">SP-Ram-0.45-NSY-1</strain>
    </source>
</reference>
<protein>
    <recommendedName>
        <fullName evidence="11">Glutathione hydrolase proenzyme</fullName>
        <ecNumber evidence="11">2.3.2.2</ecNumber>
        <ecNumber evidence="11">3.4.19.13</ecNumber>
    </recommendedName>
    <component>
        <recommendedName>
            <fullName evidence="11">Glutathione hydrolase large chain</fullName>
        </recommendedName>
    </component>
    <component>
        <recommendedName>
            <fullName evidence="11">Glutathione hydrolase small chain</fullName>
        </recommendedName>
    </component>
</protein>
<dbReference type="UniPathway" id="UPA00204"/>
<dbReference type="Gene3D" id="1.10.246.130">
    <property type="match status" value="1"/>
</dbReference>
<evidence type="ECO:0000256" key="5">
    <source>
        <dbReference type="ARBA" id="ARBA00022801"/>
    </source>
</evidence>
<comment type="subunit">
    <text evidence="11">This enzyme consists of two polypeptide chains, which are synthesized in precursor form from a single polypeptide.</text>
</comment>
<dbReference type="OrthoDB" id="5287653at2"/>
<keyword evidence="4 11" id="KW-0808">Transferase</keyword>
<dbReference type="PRINTS" id="PR01210">
    <property type="entry name" value="GGTRANSPTASE"/>
</dbReference>
<organism evidence="12 13">
    <name type="scientific">Silvanigrella paludirubra</name>
    <dbReference type="NCBI Taxonomy" id="2499159"/>
    <lineage>
        <taxon>Bacteria</taxon>
        <taxon>Pseudomonadati</taxon>
        <taxon>Bdellovibrionota</taxon>
        <taxon>Oligoflexia</taxon>
        <taxon>Silvanigrellales</taxon>
        <taxon>Silvanigrellaceae</taxon>
        <taxon>Silvanigrella</taxon>
    </lineage>
</organism>
<comment type="catalytic activity">
    <reaction evidence="8 11">
        <text>an N-terminal (5-L-glutamyl)-[peptide] + an alpha-amino acid = 5-L-glutamyl amino acid + an N-terminal L-alpha-aminoacyl-[peptide]</text>
        <dbReference type="Rhea" id="RHEA:23904"/>
        <dbReference type="Rhea" id="RHEA-COMP:9780"/>
        <dbReference type="Rhea" id="RHEA-COMP:9795"/>
        <dbReference type="ChEBI" id="CHEBI:77644"/>
        <dbReference type="ChEBI" id="CHEBI:78597"/>
        <dbReference type="ChEBI" id="CHEBI:78599"/>
        <dbReference type="ChEBI" id="CHEBI:78608"/>
        <dbReference type="EC" id="2.3.2.2"/>
    </reaction>
</comment>
<evidence type="ECO:0000256" key="4">
    <source>
        <dbReference type="ARBA" id="ARBA00022679"/>
    </source>
</evidence>
<feature type="binding site" evidence="10">
    <location>
        <position position="116"/>
    </location>
    <ligand>
        <name>L-glutamate</name>
        <dbReference type="ChEBI" id="CHEBI:29985"/>
    </ligand>
</feature>
<evidence type="ECO:0000256" key="11">
    <source>
        <dbReference type="RuleBase" id="RU368036"/>
    </source>
</evidence>
<keyword evidence="6 11" id="KW-0865">Zymogen</keyword>
<dbReference type="GO" id="GO:0036374">
    <property type="term" value="F:glutathione hydrolase activity"/>
    <property type="evidence" value="ECO:0007669"/>
    <property type="project" value="UniProtKB-UniRule"/>
</dbReference>
<evidence type="ECO:0000256" key="6">
    <source>
        <dbReference type="ARBA" id="ARBA00023145"/>
    </source>
</evidence>
<name>A0A6N6VUW5_9BACT</name>
<dbReference type="InterPro" id="IPR043138">
    <property type="entry name" value="GGT_lsub"/>
</dbReference>
<dbReference type="AlphaFoldDB" id="A0A6N6VUW5"/>
<dbReference type="GO" id="GO:0006751">
    <property type="term" value="P:glutathione catabolic process"/>
    <property type="evidence" value="ECO:0007669"/>
    <property type="project" value="UniProtKB-UniRule"/>
</dbReference>
<dbReference type="RefSeq" id="WP_153418807.1">
    <property type="nucleotide sequence ID" value="NZ_WFLM01000002.1"/>
</dbReference>
<evidence type="ECO:0000256" key="1">
    <source>
        <dbReference type="ARBA" id="ARBA00001049"/>
    </source>
</evidence>
<evidence type="ECO:0000256" key="10">
    <source>
        <dbReference type="PIRSR" id="PIRSR600101-2"/>
    </source>
</evidence>
<gene>
    <name evidence="12" type="primary">ggt</name>
    <name evidence="12" type="ORF">GCL60_04645</name>
</gene>
<evidence type="ECO:0000256" key="8">
    <source>
        <dbReference type="ARBA" id="ARBA00047417"/>
    </source>
</evidence>
<dbReference type="NCBIfam" id="TIGR00066">
    <property type="entry name" value="g_glut_trans"/>
    <property type="match status" value="1"/>
</dbReference>
<feature type="binding site" evidence="10">
    <location>
        <position position="489"/>
    </location>
    <ligand>
        <name>L-glutamate</name>
        <dbReference type="ChEBI" id="CHEBI:29985"/>
    </ligand>
</feature>
<feature type="binding site" evidence="10">
    <location>
        <position position="437"/>
    </location>
    <ligand>
        <name>L-glutamate</name>
        <dbReference type="ChEBI" id="CHEBI:29985"/>
    </ligand>
</feature>